<sequence length="243" mass="26614">MSQLIYLLEDDPDITRLIERTLTQQGFTPRSFRRLAEIERALRRELPDLCLIDLSLPDGDGLGLIGSGALPPSVPRVIVTGRGSVTDRVVGLEIGADDYIVKPFEPRELAARLRAVLRRARGGAGPGAAAAGAEPAPETARFGGWRANLSACRLAHEDGRQIALSSSETRLLEALLRAPGRVMSRSQLLDATQGRSDEPFDRSIDARVCRLRRKIEPRPQDPEIIRTVYGAGYILTVDVTWEG</sequence>
<gene>
    <name evidence="10" type="ORF">LPB142_07420</name>
</gene>
<feature type="modified residue" description="4-aspartylphosphate" evidence="6">
    <location>
        <position position="53"/>
    </location>
</feature>
<dbReference type="CDD" id="cd17574">
    <property type="entry name" value="REC_OmpR"/>
    <property type="match status" value="1"/>
</dbReference>
<evidence type="ECO:0000256" key="6">
    <source>
        <dbReference type="PROSITE-ProRule" id="PRU00169"/>
    </source>
</evidence>
<dbReference type="InterPro" id="IPR011006">
    <property type="entry name" value="CheY-like_superfamily"/>
</dbReference>
<accession>A0A1D9MBE9</accession>
<dbReference type="Pfam" id="PF00072">
    <property type="entry name" value="Response_reg"/>
    <property type="match status" value="1"/>
</dbReference>
<protein>
    <recommendedName>
        <fullName evidence="12">DNA-binding response regulator</fullName>
    </recommendedName>
</protein>
<dbReference type="GO" id="GO:0000976">
    <property type="term" value="F:transcription cis-regulatory region binding"/>
    <property type="evidence" value="ECO:0007669"/>
    <property type="project" value="TreeGrafter"/>
</dbReference>
<name>A0A1D9MBE9_9RHOB</name>
<dbReference type="STRING" id="1850250.LPB142_07420"/>
<feature type="domain" description="Response regulatory" evidence="8">
    <location>
        <begin position="4"/>
        <end position="117"/>
    </location>
</feature>
<dbReference type="InterPro" id="IPR039420">
    <property type="entry name" value="WalR-like"/>
</dbReference>
<evidence type="ECO:0008006" key="12">
    <source>
        <dbReference type="Google" id="ProtNLM"/>
    </source>
</evidence>
<evidence type="ECO:0000256" key="2">
    <source>
        <dbReference type="ARBA" id="ARBA00023012"/>
    </source>
</evidence>
<keyword evidence="2" id="KW-0902">Two-component regulatory system</keyword>
<dbReference type="SMART" id="SM00862">
    <property type="entry name" value="Trans_reg_C"/>
    <property type="match status" value="1"/>
</dbReference>
<reference evidence="10 11" key="1">
    <citation type="submission" date="2016-10" db="EMBL/GenBank/DDBJ databases">
        <title>Rhodobacter sp. LPB0142, isolated from sea water.</title>
        <authorList>
            <person name="Kim E."/>
            <person name="Yi H."/>
        </authorList>
    </citation>
    <scope>NUCLEOTIDE SEQUENCE [LARGE SCALE GENOMIC DNA]</scope>
    <source>
        <strain evidence="10 11">LPB0142</strain>
    </source>
</reference>
<dbReference type="Gene3D" id="1.10.10.10">
    <property type="entry name" value="Winged helix-like DNA-binding domain superfamily/Winged helix DNA-binding domain"/>
    <property type="match status" value="1"/>
</dbReference>
<keyword evidence="3" id="KW-0805">Transcription regulation</keyword>
<dbReference type="GO" id="GO:0000156">
    <property type="term" value="F:phosphorelay response regulator activity"/>
    <property type="evidence" value="ECO:0007669"/>
    <property type="project" value="TreeGrafter"/>
</dbReference>
<evidence type="ECO:0000256" key="7">
    <source>
        <dbReference type="PROSITE-ProRule" id="PRU01091"/>
    </source>
</evidence>
<dbReference type="InterPro" id="IPR016032">
    <property type="entry name" value="Sig_transdc_resp-reg_C-effctor"/>
</dbReference>
<keyword evidence="1 6" id="KW-0597">Phosphoprotein</keyword>
<dbReference type="AlphaFoldDB" id="A0A1D9MBE9"/>
<dbReference type="EMBL" id="CP017781">
    <property type="protein sequence ID" value="AOZ69174.1"/>
    <property type="molecule type" value="Genomic_DNA"/>
</dbReference>
<dbReference type="PROSITE" id="PS51755">
    <property type="entry name" value="OMPR_PHOB"/>
    <property type="match status" value="1"/>
</dbReference>
<dbReference type="GO" id="GO:0005829">
    <property type="term" value="C:cytosol"/>
    <property type="evidence" value="ECO:0007669"/>
    <property type="project" value="TreeGrafter"/>
</dbReference>
<keyword evidence="5" id="KW-0804">Transcription</keyword>
<evidence type="ECO:0000256" key="5">
    <source>
        <dbReference type="ARBA" id="ARBA00023163"/>
    </source>
</evidence>
<organism evidence="10 11">
    <name type="scientific">Rhodobacter xanthinilyticus</name>
    <dbReference type="NCBI Taxonomy" id="1850250"/>
    <lineage>
        <taxon>Bacteria</taxon>
        <taxon>Pseudomonadati</taxon>
        <taxon>Pseudomonadota</taxon>
        <taxon>Alphaproteobacteria</taxon>
        <taxon>Rhodobacterales</taxon>
        <taxon>Rhodobacter group</taxon>
        <taxon>Rhodobacter</taxon>
    </lineage>
</organism>
<dbReference type="Pfam" id="PF00486">
    <property type="entry name" value="Trans_reg_C"/>
    <property type="match status" value="1"/>
</dbReference>
<evidence type="ECO:0000313" key="10">
    <source>
        <dbReference type="EMBL" id="AOZ69174.1"/>
    </source>
</evidence>
<dbReference type="Gene3D" id="3.40.50.2300">
    <property type="match status" value="1"/>
</dbReference>
<dbReference type="RefSeq" id="WP_068765103.1">
    <property type="nucleotide sequence ID" value="NZ_CP017781.1"/>
</dbReference>
<proteinExistence type="predicted"/>
<dbReference type="CDD" id="cd00383">
    <property type="entry name" value="trans_reg_C"/>
    <property type="match status" value="1"/>
</dbReference>
<dbReference type="PANTHER" id="PTHR48111">
    <property type="entry name" value="REGULATOR OF RPOS"/>
    <property type="match status" value="1"/>
</dbReference>
<evidence type="ECO:0000313" key="11">
    <source>
        <dbReference type="Proteomes" id="UP000176562"/>
    </source>
</evidence>
<keyword evidence="4 7" id="KW-0238">DNA-binding</keyword>
<dbReference type="InterPro" id="IPR036388">
    <property type="entry name" value="WH-like_DNA-bd_sf"/>
</dbReference>
<feature type="domain" description="OmpR/PhoB-type" evidence="9">
    <location>
        <begin position="137"/>
        <end position="237"/>
    </location>
</feature>
<evidence type="ECO:0000256" key="3">
    <source>
        <dbReference type="ARBA" id="ARBA00023015"/>
    </source>
</evidence>
<dbReference type="Gene3D" id="6.10.250.690">
    <property type="match status" value="1"/>
</dbReference>
<dbReference type="PROSITE" id="PS50110">
    <property type="entry name" value="RESPONSE_REGULATORY"/>
    <property type="match status" value="1"/>
</dbReference>
<keyword evidence="11" id="KW-1185">Reference proteome</keyword>
<dbReference type="InterPro" id="IPR001789">
    <property type="entry name" value="Sig_transdc_resp-reg_receiver"/>
</dbReference>
<evidence type="ECO:0000256" key="4">
    <source>
        <dbReference type="ARBA" id="ARBA00023125"/>
    </source>
</evidence>
<dbReference type="SUPFAM" id="SSF46894">
    <property type="entry name" value="C-terminal effector domain of the bipartite response regulators"/>
    <property type="match status" value="1"/>
</dbReference>
<evidence type="ECO:0000259" key="8">
    <source>
        <dbReference type="PROSITE" id="PS50110"/>
    </source>
</evidence>
<dbReference type="KEGG" id="rhp:LPB142_07420"/>
<evidence type="ECO:0000259" key="9">
    <source>
        <dbReference type="PROSITE" id="PS51755"/>
    </source>
</evidence>
<dbReference type="SUPFAM" id="SSF52172">
    <property type="entry name" value="CheY-like"/>
    <property type="match status" value="1"/>
</dbReference>
<dbReference type="Proteomes" id="UP000176562">
    <property type="component" value="Chromosome"/>
</dbReference>
<dbReference type="GO" id="GO:0032993">
    <property type="term" value="C:protein-DNA complex"/>
    <property type="evidence" value="ECO:0007669"/>
    <property type="project" value="TreeGrafter"/>
</dbReference>
<dbReference type="GO" id="GO:0006355">
    <property type="term" value="P:regulation of DNA-templated transcription"/>
    <property type="evidence" value="ECO:0007669"/>
    <property type="project" value="InterPro"/>
</dbReference>
<dbReference type="PANTHER" id="PTHR48111:SF4">
    <property type="entry name" value="DNA-BINDING DUAL TRANSCRIPTIONAL REGULATOR OMPR"/>
    <property type="match status" value="1"/>
</dbReference>
<evidence type="ECO:0000256" key="1">
    <source>
        <dbReference type="ARBA" id="ARBA00022553"/>
    </source>
</evidence>
<dbReference type="InterPro" id="IPR001867">
    <property type="entry name" value="OmpR/PhoB-type_DNA-bd"/>
</dbReference>
<feature type="DNA-binding region" description="OmpR/PhoB-type" evidence="7">
    <location>
        <begin position="137"/>
        <end position="237"/>
    </location>
</feature>
<dbReference type="SMART" id="SM00448">
    <property type="entry name" value="REC"/>
    <property type="match status" value="1"/>
</dbReference>